<organism evidence="5 6">
    <name type="scientific">Candidatus Nitrohelix vancouverensis</name>
    <dbReference type="NCBI Taxonomy" id="2705534"/>
    <lineage>
        <taxon>Bacteria</taxon>
        <taxon>Pseudomonadati</taxon>
        <taxon>Nitrospinota/Tectimicrobiota group</taxon>
        <taxon>Nitrospinota</taxon>
        <taxon>Nitrospinia</taxon>
        <taxon>Nitrospinales</taxon>
        <taxon>Nitrospinaceae</taxon>
        <taxon>Candidatus Nitrohelix</taxon>
    </lineage>
</organism>
<evidence type="ECO:0000313" key="5">
    <source>
        <dbReference type="EMBL" id="QPJ64887.1"/>
    </source>
</evidence>
<dbReference type="Proteomes" id="UP000594464">
    <property type="component" value="Chromosome"/>
</dbReference>
<dbReference type="Pfam" id="PF01136">
    <property type="entry name" value="Peptidase_U32"/>
    <property type="match status" value="1"/>
</dbReference>
<dbReference type="PANTHER" id="PTHR30217:SF6">
    <property type="entry name" value="TRNA HYDROXYLATION PROTEIN P"/>
    <property type="match status" value="1"/>
</dbReference>
<dbReference type="InterPro" id="IPR051454">
    <property type="entry name" value="RNA/ubiquinone_mod_enzymes"/>
</dbReference>
<dbReference type="Pfam" id="PF16325">
    <property type="entry name" value="Peptidase_U32_C"/>
    <property type="match status" value="1"/>
</dbReference>
<comment type="similarity">
    <text evidence="3">Belongs to the peptidase U32 family.</text>
</comment>
<dbReference type="AlphaFoldDB" id="A0A7T0C1M3"/>
<evidence type="ECO:0000256" key="1">
    <source>
        <dbReference type="ARBA" id="ARBA00022670"/>
    </source>
</evidence>
<dbReference type="GO" id="GO:0006508">
    <property type="term" value="P:proteolysis"/>
    <property type="evidence" value="ECO:0007669"/>
    <property type="project" value="UniProtKB-KW"/>
</dbReference>
<name>A0A7T0C1M3_9BACT</name>
<protein>
    <submittedName>
        <fullName evidence="5">U32 family peptidase</fullName>
    </submittedName>
</protein>
<feature type="domain" description="Peptidase family U32 C-terminal" evidence="4">
    <location>
        <begin position="349"/>
        <end position="427"/>
    </location>
</feature>
<proteinExistence type="inferred from homology"/>
<evidence type="ECO:0000313" key="6">
    <source>
        <dbReference type="Proteomes" id="UP000594464"/>
    </source>
</evidence>
<dbReference type="GO" id="GO:0008233">
    <property type="term" value="F:peptidase activity"/>
    <property type="evidence" value="ECO:0007669"/>
    <property type="project" value="UniProtKB-KW"/>
</dbReference>
<evidence type="ECO:0000256" key="2">
    <source>
        <dbReference type="ARBA" id="ARBA00022801"/>
    </source>
</evidence>
<keyword evidence="1" id="KW-0645">Protease</keyword>
<keyword evidence="2" id="KW-0378">Hydrolase</keyword>
<dbReference type="PANTHER" id="PTHR30217">
    <property type="entry name" value="PEPTIDASE U32 FAMILY"/>
    <property type="match status" value="1"/>
</dbReference>
<dbReference type="KEGG" id="nva:G3M78_05605"/>
<dbReference type="PROSITE" id="PS01276">
    <property type="entry name" value="PEPTIDASE_U32"/>
    <property type="match status" value="1"/>
</dbReference>
<sequence length="440" mass="48938">MNDTSELTPELLAPAGSPDKLKYALAYGADAVYAGIPKFSLRARENGFNDASLKEAISEVHKAGKKIFITANILAPNRKVESFEKSLAYFAEAKPDAFIMSDPGMIQYSVRNFPDVPVHLSVQANAINWPTVAFWRDQGVRRIILSRELSLEEISLIHQKVPDIELESFVHGSICIAYSGRCLLSNYFNHRDANQGTCTNSCRWEYNVYKENEIDAVAPPPQTPMEGLHYIEETGRPGELMPVDEDEHGTYIMNSKDLRAVEFLTELREAGICSFKIEGRSKSIYYLAMVTGVYRRAIEDLMQGRKFDPSLLQEIDKTANRGFTSAFLISNSNHHTERFDSAQADGQPQVFAGRILNSRGGGWIEAEIKNRIETGDTVEYIAPDRRVRFVIEAMENKNGESINVAHGGAGSAWIKTNGIEAAPYSLLSLVMQPAESATSV</sequence>
<reference evidence="6" key="1">
    <citation type="submission" date="2020-02" db="EMBL/GenBank/DDBJ databases">
        <title>Genomic and physiological characterization of two novel Nitrospinaceae genera.</title>
        <authorList>
            <person name="Mueller A.J."/>
            <person name="Jung M.-Y."/>
            <person name="Strachan C.R."/>
            <person name="Herbold C.W."/>
            <person name="Kirkegaard R.H."/>
            <person name="Daims H."/>
        </authorList>
    </citation>
    <scope>NUCLEOTIDE SEQUENCE [LARGE SCALE GENOMIC DNA]</scope>
</reference>
<accession>A0A7T0C1M3</accession>
<evidence type="ECO:0000256" key="3">
    <source>
        <dbReference type="ARBA" id="ARBA00038374"/>
    </source>
</evidence>
<dbReference type="Gene3D" id="2.40.30.10">
    <property type="entry name" value="Translation factors"/>
    <property type="match status" value="1"/>
</dbReference>
<dbReference type="InterPro" id="IPR001539">
    <property type="entry name" value="Peptidase_U32"/>
</dbReference>
<dbReference type="InterPro" id="IPR032525">
    <property type="entry name" value="Peptidase_U32_C"/>
</dbReference>
<gene>
    <name evidence="5" type="ORF">G3M78_05605</name>
</gene>
<dbReference type="EMBL" id="CP048620">
    <property type="protein sequence ID" value="QPJ64887.1"/>
    <property type="molecule type" value="Genomic_DNA"/>
</dbReference>
<evidence type="ECO:0000259" key="4">
    <source>
        <dbReference type="Pfam" id="PF16325"/>
    </source>
</evidence>